<dbReference type="GO" id="GO:0032259">
    <property type="term" value="P:methylation"/>
    <property type="evidence" value="ECO:0007669"/>
    <property type="project" value="UniProtKB-KW"/>
</dbReference>
<dbReference type="SUPFAM" id="SSF144232">
    <property type="entry name" value="HIT/MYND zinc finger-like"/>
    <property type="match status" value="1"/>
</dbReference>
<evidence type="ECO:0000256" key="5">
    <source>
        <dbReference type="ARBA" id="ARBA00022771"/>
    </source>
</evidence>
<dbReference type="Gene3D" id="6.10.140.2220">
    <property type="match status" value="1"/>
</dbReference>
<dbReference type="Pfam" id="PF01753">
    <property type="entry name" value="zf-MYND"/>
    <property type="match status" value="1"/>
</dbReference>
<evidence type="ECO:0000256" key="3">
    <source>
        <dbReference type="ARBA" id="ARBA00022691"/>
    </source>
</evidence>
<keyword evidence="3" id="KW-0949">S-adenosyl-L-methionine</keyword>
<gene>
    <name evidence="8" type="ORF">NEZAVI_LOCUS5615</name>
</gene>
<name>A0A9P0EIW4_NEZVI</name>
<dbReference type="GO" id="GO:0042826">
    <property type="term" value="F:histone deacetylase binding"/>
    <property type="evidence" value="ECO:0007669"/>
    <property type="project" value="TreeGrafter"/>
</dbReference>
<dbReference type="GO" id="GO:0005737">
    <property type="term" value="C:cytoplasm"/>
    <property type="evidence" value="ECO:0007669"/>
    <property type="project" value="TreeGrafter"/>
</dbReference>
<evidence type="ECO:0000313" key="9">
    <source>
        <dbReference type="Proteomes" id="UP001152798"/>
    </source>
</evidence>
<dbReference type="GO" id="GO:0005634">
    <property type="term" value="C:nucleus"/>
    <property type="evidence" value="ECO:0007669"/>
    <property type="project" value="TreeGrafter"/>
</dbReference>
<dbReference type="AlphaFoldDB" id="A0A9P0EIW4"/>
<keyword evidence="4" id="KW-0479">Metal-binding</keyword>
<evidence type="ECO:0000256" key="4">
    <source>
        <dbReference type="ARBA" id="ARBA00022723"/>
    </source>
</evidence>
<dbReference type="EMBL" id="OV725079">
    <property type="protein sequence ID" value="CAH1395316.1"/>
    <property type="molecule type" value="Genomic_DNA"/>
</dbReference>
<evidence type="ECO:0000256" key="1">
    <source>
        <dbReference type="ARBA" id="ARBA00022603"/>
    </source>
</evidence>
<proteinExistence type="predicted"/>
<dbReference type="InterPro" id="IPR052097">
    <property type="entry name" value="SET-MYND_domain_protein"/>
</dbReference>
<organism evidence="8 9">
    <name type="scientific">Nezara viridula</name>
    <name type="common">Southern green stink bug</name>
    <name type="synonym">Cimex viridulus</name>
    <dbReference type="NCBI Taxonomy" id="85310"/>
    <lineage>
        <taxon>Eukaryota</taxon>
        <taxon>Metazoa</taxon>
        <taxon>Ecdysozoa</taxon>
        <taxon>Arthropoda</taxon>
        <taxon>Hexapoda</taxon>
        <taxon>Insecta</taxon>
        <taxon>Pterygota</taxon>
        <taxon>Neoptera</taxon>
        <taxon>Paraneoptera</taxon>
        <taxon>Hemiptera</taxon>
        <taxon>Heteroptera</taxon>
        <taxon>Panheteroptera</taxon>
        <taxon>Pentatomomorpha</taxon>
        <taxon>Pentatomoidea</taxon>
        <taxon>Pentatomidae</taxon>
        <taxon>Pentatominae</taxon>
        <taxon>Nezara</taxon>
    </lineage>
</organism>
<dbReference type="Gene3D" id="1.10.220.160">
    <property type="match status" value="1"/>
</dbReference>
<evidence type="ECO:0000313" key="8">
    <source>
        <dbReference type="EMBL" id="CAH1395316.1"/>
    </source>
</evidence>
<feature type="domain" description="MYND-type" evidence="7">
    <location>
        <begin position="201"/>
        <end position="239"/>
    </location>
</feature>
<dbReference type="OrthoDB" id="1028014at2759"/>
<dbReference type="PANTHER" id="PTHR46165">
    <property type="entry name" value="SET AND MYND DOMAIN-CONTAINING PROTEIN 4"/>
    <property type="match status" value="1"/>
</dbReference>
<evidence type="ECO:0000256" key="6">
    <source>
        <dbReference type="ARBA" id="ARBA00022833"/>
    </source>
</evidence>
<keyword evidence="2" id="KW-0808">Transferase</keyword>
<reference evidence="8" key="1">
    <citation type="submission" date="2022-01" db="EMBL/GenBank/DDBJ databases">
        <authorList>
            <person name="King R."/>
        </authorList>
    </citation>
    <scope>NUCLEOTIDE SEQUENCE</scope>
</reference>
<dbReference type="Gene3D" id="1.25.40.10">
    <property type="entry name" value="Tetratricopeptide repeat domain"/>
    <property type="match status" value="1"/>
</dbReference>
<dbReference type="GO" id="GO:0008270">
    <property type="term" value="F:zinc ion binding"/>
    <property type="evidence" value="ECO:0007669"/>
    <property type="project" value="UniProtKB-KW"/>
</dbReference>
<dbReference type="InterPro" id="IPR046341">
    <property type="entry name" value="SET_dom_sf"/>
</dbReference>
<evidence type="ECO:0000256" key="2">
    <source>
        <dbReference type="ARBA" id="ARBA00022679"/>
    </source>
</evidence>
<dbReference type="PANTHER" id="PTHR46165:SF5">
    <property type="entry name" value="RE32936P"/>
    <property type="match status" value="1"/>
</dbReference>
<dbReference type="Gene3D" id="2.170.270.10">
    <property type="entry name" value="SET domain"/>
    <property type="match status" value="1"/>
</dbReference>
<keyword evidence="5" id="KW-0863">Zinc-finger</keyword>
<dbReference type="InterPro" id="IPR011990">
    <property type="entry name" value="TPR-like_helical_dom_sf"/>
</dbReference>
<keyword evidence="6" id="KW-0862">Zinc</keyword>
<sequence>MEEADHWLKKEKYDRALVSANLAVVRAPTSSKGKKLSLEEGSILPMSLLIRSEILFKMSEFQLCLNDLQSGLKYCLSDIQKATVYLRMGLCYLKLGDKNKSKISFTVAISCGNKEIKEEGQKYLDNIEKTLNTSVKQLDPETVVIDYHDDLPGISKSVTMASEKGSGRYFKAAKPIAIGDIVSCEEPVVSALFFEKHGTHCLHCYRRLKSPLPCPNCSGVAFCSVNCLNDGMKYHKWECPYLELSIGSGMSILSFLSLRIITQQSIDYFKPSLQNNEPKSYEKVLNLIGHSDKRDPKDFLHRTLMALFLLQVLRHGGYFNGKFNKVSGGESSSSSESIVLTEDELEIGTLLLKFLQILQYNAHEIYETVFPKDDNKTKAVTCYVALGIYPSSAIFNHECQPTLARYFSGKKIILRAQRPIGVGQLVSENYGPIFTIKTKDQRQKMLKGRYLFDCKCIACKKDWPKLEDMVPEKVYYRCKAPTCSGIITDNNMCDSCGNSSSLEDAKLLYGTYQKDWERCVELITNGKFREAEKIVVEYVEGMCKLVVQPSKNLCLAMEALRTIWANTNGNVSMLQNKSKQAETK</sequence>
<keyword evidence="1" id="KW-0489">Methyltransferase</keyword>
<dbReference type="CDD" id="cd10536">
    <property type="entry name" value="SET_SMYD4"/>
    <property type="match status" value="1"/>
</dbReference>
<keyword evidence="9" id="KW-1185">Reference proteome</keyword>
<evidence type="ECO:0000259" key="7">
    <source>
        <dbReference type="Pfam" id="PF01753"/>
    </source>
</evidence>
<dbReference type="SUPFAM" id="SSF48452">
    <property type="entry name" value="TPR-like"/>
    <property type="match status" value="1"/>
</dbReference>
<dbReference type="InterPro" id="IPR044421">
    <property type="entry name" value="SMYD4_SET"/>
</dbReference>
<dbReference type="SUPFAM" id="SSF82199">
    <property type="entry name" value="SET domain"/>
    <property type="match status" value="1"/>
</dbReference>
<protein>
    <recommendedName>
        <fullName evidence="7">MYND-type domain-containing protein</fullName>
    </recommendedName>
</protein>
<dbReference type="InterPro" id="IPR002893">
    <property type="entry name" value="Znf_MYND"/>
</dbReference>
<dbReference type="Proteomes" id="UP001152798">
    <property type="component" value="Chromosome 3"/>
</dbReference>
<dbReference type="GO" id="GO:0008168">
    <property type="term" value="F:methyltransferase activity"/>
    <property type="evidence" value="ECO:0007669"/>
    <property type="project" value="UniProtKB-KW"/>
</dbReference>
<accession>A0A9P0EIW4</accession>